<proteinExistence type="predicted"/>
<feature type="compositionally biased region" description="Polar residues" evidence="1">
    <location>
        <begin position="297"/>
        <end position="310"/>
    </location>
</feature>
<protein>
    <submittedName>
        <fullName evidence="2">Uncharacterized protein</fullName>
    </submittedName>
</protein>
<name>A0A8H5BPJ1_9AGAR</name>
<feature type="compositionally biased region" description="Basic and acidic residues" evidence="1">
    <location>
        <begin position="53"/>
        <end position="79"/>
    </location>
</feature>
<keyword evidence="3" id="KW-1185">Reference proteome</keyword>
<evidence type="ECO:0000313" key="2">
    <source>
        <dbReference type="EMBL" id="KAF5327182.1"/>
    </source>
</evidence>
<reference evidence="2 3" key="1">
    <citation type="journal article" date="2020" name="ISME J.">
        <title>Uncovering the hidden diversity of litter-decomposition mechanisms in mushroom-forming fungi.</title>
        <authorList>
            <person name="Floudas D."/>
            <person name="Bentzer J."/>
            <person name="Ahren D."/>
            <person name="Johansson T."/>
            <person name="Persson P."/>
            <person name="Tunlid A."/>
        </authorList>
    </citation>
    <scope>NUCLEOTIDE SEQUENCE [LARGE SCALE GENOMIC DNA]</scope>
    <source>
        <strain evidence="2 3">CBS 101986</strain>
    </source>
</reference>
<feature type="compositionally biased region" description="Polar residues" evidence="1">
    <location>
        <begin position="591"/>
        <end position="607"/>
    </location>
</feature>
<feature type="compositionally biased region" description="Low complexity" evidence="1">
    <location>
        <begin position="274"/>
        <end position="284"/>
    </location>
</feature>
<comment type="caution">
    <text evidence="2">The sequence shown here is derived from an EMBL/GenBank/DDBJ whole genome shotgun (WGS) entry which is preliminary data.</text>
</comment>
<feature type="region of interest" description="Disordered" evidence="1">
    <location>
        <begin position="628"/>
        <end position="650"/>
    </location>
</feature>
<feature type="region of interest" description="Disordered" evidence="1">
    <location>
        <begin position="587"/>
        <end position="616"/>
    </location>
</feature>
<feature type="region of interest" description="Disordered" evidence="1">
    <location>
        <begin position="262"/>
        <end position="310"/>
    </location>
</feature>
<feature type="compositionally biased region" description="Polar residues" evidence="1">
    <location>
        <begin position="628"/>
        <end position="641"/>
    </location>
</feature>
<evidence type="ECO:0000256" key="1">
    <source>
        <dbReference type="SAM" id="MobiDB-lite"/>
    </source>
</evidence>
<dbReference type="AlphaFoldDB" id="A0A8H5BPJ1"/>
<dbReference type="Proteomes" id="UP000567179">
    <property type="component" value="Unassembled WGS sequence"/>
</dbReference>
<evidence type="ECO:0000313" key="3">
    <source>
        <dbReference type="Proteomes" id="UP000567179"/>
    </source>
</evidence>
<organism evidence="2 3">
    <name type="scientific">Psilocybe cf. subviscida</name>
    <dbReference type="NCBI Taxonomy" id="2480587"/>
    <lineage>
        <taxon>Eukaryota</taxon>
        <taxon>Fungi</taxon>
        <taxon>Dikarya</taxon>
        <taxon>Basidiomycota</taxon>
        <taxon>Agaricomycotina</taxon>
        <taxon>Agaricomycetes</taxon>
        <taxon>Agaricomycetidae</taxon>
        <taxon>Agaricales</taxon>
        <taxon>Agaricineae</taxon>
        <taxon>Strophariaceae</taxon>
        <taxon>Psilocybe</taxon>
    </lineage>
</organism>
<dbReference type="EMBL" id="JAACJJ010000014">
    <property type="protein sequence ID" value="KAF5327182.1"/>
    <property type="molecule type" value="Genomic_DNA"/>
</dbReference>
<gene>
    <name evidence="2" type="ORF">D9619_004390</name>
</gene>
<feature type="region of interest" description="Disordered" evidence="1">
    <location>
        <begin position="1"/>
        <end position="121"/>
    </location>
</feature>
<feature type="region of interest" description="Disordered" evidence="1">
    <location>
        <begin position="753"/>
        <end position="783"/>
    </location>
</feature>
<accession>A0A8H5BPJ1</accession>
<sequence length="783" mass="84654">MPKDKSPASSAASGEEDGGASPASTSTNDHSLFEKPKLKRFIPVSFSSSKSRLTAERREEIRQQARQKMQERKQRREALAADATRPTLPPIMAGPSSQRPRSNDGSPNSSSDGGLAYSGTHAVAPPSSGSSFFSSAINIGIGGGHFSLDSSSYRNSTNLTINLHHGLPADNTSVYGEPFDPITGVNPASLQGSSQYSQYYSHSRFPFYHTPNPYEPPSATSRSFPSTRHIRDVFNSTDEVNNFQSTGGGSFSFANPEWAGRDSQNIAAPPLTQSSSSSSSASSSGHMVVAQEDRSVAQAQNQSESSELQAQKSSDIYCRHLSVKQRGFPLWIPEPNCYLPIQYQRKGISIGDVGIITAAGSFDYLFNVLLTPDHPFNMGRVPPGFVPLLPLLDPSDIRGQLEFRSNSYIASSSVKRTLGNSDDLGTTFHISASEGAILTIPDGALSEDLGNLVRLRRYMSENVESWYRHANGPRGRELANGDLRLVIGCDKTAAWGMAAFANLSQGEDTRLRFKLVGATYGWELHSGTAEVRSGPDPREIRALSAGDTERGGEPRAYENQCIFVRTLNATLHDTLWLELMAEISVPGDSGGSASSNDVDMSSATSGSPGARPISRGGRFLANDVSTDFQVGNSSQSANGSNDRGPFTLTHASDLPSFKVTQCSYLQQYMDAKMAITDDSDWSSVLTENDIVMPKPKHLTERIMANSTPIRDDAGVLYLQKNNATSLPPLVPPLAELALSMPPLRLPTPPPLNDFDDMSFDMPPPRRSARMIPMRHQSGSPSSM</sequence>
<dbReference type="OrthoDB" id="2662290at2759"/>
<feature type="compositionally biased region" description="Low complexity" evidence="1">
    <location>
        <begin position="99"/>
        <end position="113"/>
    </location>
</feature>